<dbReference type="OrthoDB" id="4207369at2759"/>
<feature type="compositionally biased region" description="Basic and acidic residues" evidence="1">
    <location>
        <begin position="1306"/>
        <end position="1319"/>
    </location>
</feature>
<feature type="compositionally biased region" description="Polar residues" evidence="1">
    <location>
        <begin position="1031"/>
        <end position="1049"/>
    </location>
</feature>
<keyword evidence="3" id="KW-1185">Reference proteome</keyword>
<feature type="compositionally biased region" description="Polar residues" evidence="1">
    <location>
        <begin position="1080"/>
        <end position="1089"/>
    </location>
</feature>
<organism evidence="2 3">
    <name type="scientific">Lomentospora prolificans</name>
    <dbReference type="NCBI Taxonomy" id="41688"/>
    <lineage>
        <taxon>Eukaryota</taxon>
        <taxon>Fungi</taxon>
        <taxon>Dikarya</taxon>
        <taxon>Ascomycota</taxon>
        <taxon>Pezizomycotina</taxon>
        <taxon>Sordariomycetes</taxon>
        <taxon>Hypocreomycetidae</taxon>
        <taxon>Microascales</taxon>
        <taxon>Microascaceae</taxon>
        <taxon>Lomentospora</taxon>
    </lineage>
</organism>
<dbReference type="STRING" id="41688.A0A2N3NKT6"/>
<feature type="compositionally biased region" description="Low complexity" evidence="1">
    <location>
        <begin position="569"/>
        <end position="581"/>
    </location>
</feature>
<evidence type="ECO:0000256" key="1">
    <source>
        <dbReference type="SAM" id="MobiDB-lite"/>
    </source>
</evidence>
<gene>
    <name evidence="2" type="ORF">jhhlp_000394</name>
</gene>
<sequence>MAFQASADIAIAIQTSPMGCQHSDEAWLNNNGRITAMYSPPTNPFSYAQTQSIARAWDPVTVPSRRDGRPMKRRAHLIRRSYRQITGHRAHSDKKLCTQPTVLRDLVIEHQYQASGVEYPGFWDQLSAQVQTRNSLFDDKLLPIEENSDTAVVRQKRKREPNGYALAPTAALQPALLAKLDSMSSIVSNTLSVSLMVQSLCASIHHDLNPQIRLRLTDRGQPRLSNILEVSEPTTPEPQVTPARSGGLSIWTPVRKITDSIKWGLNRFSPSAKSSPEQNDSPPPPAITSRAEKAKCSSPIPMLVFTSGGASLVDTTSADASRRGSPTPNTPRSGAKSWFAGEGDSSAVPAVFSGSTKQQLEHRNLRSFRVDFSAEPAQEHQSPGLSEALAEEYSVDTRMNLDIFSKQSVAAVKSLAKVASDASNGSVNAKVTVEKGDDRFFVRFKIPARFANIFTETFVPSIAKGDVDEGFAPPSEGRKSQLSLEVEDSPHPNIEGGREVVGWAASPAGSGTPFSTPQISFHLAHSVEGTPTGDSSFLSTNTDELIAGFPDTPTAIVLGGDNQFLSLGPSMAPDSPSSSPSRVAQAHSDSVLLGHAHEIPNNPQTPEPLRSRPDVNPRFNLNLPQSPSPLRQVQNADDGDSDEKSFMSTNTDELVGDLPDTPTGIVLQAETNTPRYHQTAPASSPTPSTPHVEHTFFSMNTDELQEVMEVPTPSIYGAHDGPFARLRNPATLTQTQSELSNISDSTVHDVTVNIHNFNENGSPIFHTQSQQASLLPSSPVTQEITTNVDTQADSSPQAEHVLDNVSFLSTNTDELVGDIPETPTAVVLDSNNLNTPRYNLGSQASPSPSPLPQTDLQNTPERYPTAIGFTPTQPSTHHGMSLIDEMNAPYETITYVGDGVIIDNVDNAPGSTPPQTSTQPTGESALQPTTPTPSKPAKDSIATAPATEANTGTQEEATPKKHTPRQPTPKQINAQDASDNQATPQEQDSTSKSLNPHEVSPKQASPQPSTPSCNSASKQATKDGQVIESEGLNTSNQFTPVPRTPTNHLAKTPVPVPSAAKQSNTPRTSPRTFTPLADSRSPTVVSKKTSPAAPKALLTKEKRSHGSSHTAGFSPSPAKRTPQSSRPARPDHLAEAQEAEDRAYLGNFLSQHRAGKAARTAEVQNRSAIVSTGSPAPPLPLGQVDVNTSSPRKTSRKRGPDEGEGQTADPSEPPSKRARSGDVPKATCLRRSTRVRAKQTEGAAAPVDAASKIPVRVGSGVIGGQSTANREDDLAAATRSNTRKNKGKAVAVDVVLARQREDPHAYRMQELKEVHEARTARARNPTNKKSVAWGENQVVNYSDPESESGEDGSGDDTTEAPTLAPVSTSAEGVKPASKRPVGRPPKSKAAKTKSTAKSGTKPSTTDSEPSSFKGSTPTLTQAAGVKKSAAKKSAARSAARVASTPNRRQTRSSTRAKQ</sequence>
<feature type="region of interest" description="Disordered" evidence="1">
    <location>
        <begin position="904"/>
        <end position="1288"/>
    </location>
</feature>
<feature type="region of interest" description="Disordered" evidence="1">
    <location>
        <begin position="567"/>
        <end position="661"/>
    </location>
</feature>
<feature type="compositionally biased region" description="Polar residues" evidence="1">
    <location>
        <begin position="829"/>
        <end position="841"/>
    </location>
</feature>
<proteinExistence type="predicted"/>
<evidence type="ECO:0000313" key="3">
    <source>
        <dbReference type="Proteomes" id="UP000233524"/>
    </source>
</evidence>
<feature type="compositionally biased region" description="Basic residues" evidence="1">
    <location>
        <begin position="1376"/>
        <end position="1391"/>
    </location>
</feature>
<feature type="compositionally biased region" description="Polar residues" evidence="1">
    <location>
        <begin position="968"/>
        <end position="994"/>
    </location>
</feature>
<feature type="region of interest" description="Disordered" evidence="1">
    <location>
        <begin position="469"/>
        <end position="493"/>
    </location>
</feature>
<dbReference type="InParanoid" id="A0A2N3NKT6"/>
<feature type="compositionally biased region" description="Polar residues" evidence="1">
    <location>
        <begin position="268"/>
        <end position="280"/>
    </location>
</feature>
<feature type="region of interest" description="Disordered" evidence="1">
    <location>
        <begin position="267"/>
        <end position="295"/>
    </location>
</feature>
<dbReference type="VEuPathDB" id="FungiDB:jhhlp_000394"/>
<protein>
    <submittedName>
        <fullName evidence="2">Uncharacterized protein</fullName>
    </submittedName>
</protein>
<feature type="region of interest" description="Disordered" evidence="1">
    <location>
        <begin position="1306"/>
        <end position="1458"/>
    </location>
</feature>
<feature type="compositionally biased region" description="Polar residues" evidence="1">
    <location>
        <begin position="1162"/>
        <end position="1174"/>
    </location>
</feature>
<feature type="compositionally biased region" description="Basic residues" evidence="1">
    <location>
        <begin position="1448"/>
        <end position="1458"/>
    </location>
</feature>
<feature type="compositionally biased region" description="Basic and acidic residues" evidence="1">
    <location>
        <begin position="1128"/>
        <end position="1143"/>
    </location>
</feature>
<comment type="caution">
    <text evidence="2">The sequence shown here is derived from an EMBL/GenBank/DDBJ whole genome shotgun (WGS) entry which is preliminary data.</text>
</comment>
<feature type="compositionally biased region" description="Polar residues" evidence="1">
    <location>
        <begin position="315"/>
        <end position="332"/>
    </location>
</feature>
<evidence type="ECO:0000313" key="2">
    <source>
        <dbReference type="EMBL" id="PKS13053.1"/>
    </source>
</evidence>
<feature type="compositionally biased region" description="Polar residues" evidence="1">
    <location>
        <begin position="622"/>
        <end position="635"/>
    </location>
</feature>
<feature type="compositionally biased region" description="Acidic residues" evidence="1">
    <location>
        <begin position="1344"/>
        <end position="1358"/>
    </location>
</feature>
<feature type="compositionally biased region" description="Polar residues" evidence="1">
    <location>
        <begin position="1002"/>
        <end position="1019"/>
    </location>
</feature>
<reference evidence="2 3" key="1">
    <citation type="journal article" date="2017" name="G3 (Bethesda)">
        <title>First Draft Genome Sequence of the Pathogenic Fungus Lomentospora prolificans (Formerly Scedosporium prolificans).</title>
        <authorList>
            <person name="Luo R."/>
            <person name="Zimin A."/>
            <person name="Workman R."/>
            <person name="Fan Y."/>
            <person name="Pertea G."/>
            <person name="Grossman N."/>
            <person name="Wear M.P."/>
            <person name="Jia B."/>
            <person name="Miller H."/>
            <person name="Casadevall A."/>
            <person name="Timp W."/>
            <person name="Zhang S.X."/>
            <person name="Salzberg S.L."/>
        </authorList>
    </citation>
    <scope>NUCLEOTIDE SEQUENCE [LARGE SCALE GENOMIC DNA]</scope>
    <source>
        <strain evidence="2 3">JHH-5317</strain>
    </source>
</reference>
<feature type="region of interest" description="Disordered" evidence="1">
    <location>
        <begin position="829"/>
        <end position="880"/>
    </location>
</feature>
<feature type="compositionally biased region" description="Low complexity" evidence="1">
    <location>
        <begin position="909"/>
        <end position="922"/>
    </location>
</feature>
<accession>A0A2N3NKT6</accession>
<dbReference type="EMBL" id="NLAX01000002">
    <property type="protein sequence ID" value="PKS13053.1"/>
    <property type="molecule type" value="Genomic_DNA"/>
</dbReference>
<feature type="compositionally biased region" description="Low complexity" evidence="1">
    <location>
        <begin position="1392"/>
        <end position="1405"/>
    </location>
</feature>
<feature type="compositionally biased region" description="Polar residues" evidence="1">
    <location>
        <begin position="1060"/>
        <end position="1072"/>
    </location>
</feature>
<feature type="compositionally biased region" description="Polar residues" evidence="1">
    <location>
        <begin position="1406"/>
        <end position="1421"/>
    </location>
</feature>
<feature type="region of interest" description="Disordered" evidence="1">
    <location>
        <begin position="315"/>
        <end position="340"/>
    </location>
</feature>
<name>A0A2N3NKT6_9PEZI</name>
<dbReference type="Proteomes" id="UP000233524">
    <property type="component" value="Unassembled WGS sequence"/>
</dbReference>